<comment type="subcellular location">
    <subcellularLocation>
        <location evidence="1">Fimbrium</location>
    </subcellularLocation>
</comment>
<evidence type="ECO:0000256" key="4">
    <source>
        <dbReference type="ARBA" id="ARBA00023263"/>
    </source>
</evidence>
<comment type="similarity">
    <text evidence="2">Belongs to the fimbrial protein family.</text>
</comment>
<dbReference type="SUPFAM" id="SSF49401">
    <property type="entry name" value="Bacterial adhesins"/>
    <property type="match status" value="1"/>
</dbReference>
<evidence type="ECO:0000259" key="6">
    <source>
        <dbReference type="Pfam" id="PF00419"/>
    </source>
</evidence>
<dbReference type="PANTHER" id="PTHR33420:SF3">
    <property type="entry name" value="FIMBRIAL SUBUNIT ELFA"/>
    <property type="match status" value="1"/>
</dbReference>
<organism evidence="7 8">
    <name type="scientific">Yersinia nurmii</name>
    <dbReference type="NCBI Taxonomy" id="685706"/>
    <lineage>
        <taxon>Bacteria</taxon>
        <taxon>Pseudomonadati</taxon>
        <taxon>Pseudomonadota</taxon>
        <taxon>Gammaproteobacteria</taxon>
        <taxon>Enterobacterales</taxon>
        <taxon>Yersiniaceae</taxon>
        <taxon>Yersinia</taxon>
    </lineage>
</organism>
<dbReference type="RefSeq" id="WP_049598408.1">
    <property type="nucleotide sequence ID" value="NZ_CPYD01000007.1"/>
</dbReference>
<comment type="caution">
    <text evidence="7">The sequence shown here is derived from an EMBL/GenBank/DDBJ whole genome shotgun (WGS) entry which is preliminary data.</text>
</comment>
<name>A0ABP1YEI3_9GAMM</name>
<evidence type="ECO:0000256" key="1">
    <source>
        <dbReference type="ARBA" id="ARBA00004561"/>
    </source>
</evidence>
<accession>A0ABP1YEI3</accession>
<dbReference type="InterPro" id="IPR000259">
    <property type="entry name" value="Adhesion_dom_fimbrial"/>
</dbReference>
<dbReference type="InterPro" id="IPR008966">
    <property type="entry name" value="Adhesion_dom_sf"/>
</dbReference>
<dbReference type="PANTHER" id="PTHR33420">
    <property type="entry name" value="FIMBRIAL SUBUNIT ELFA-RELATED"/>
    <property type="match status" value="1"/>
</dbReference>
<dbReference type="Gene3D" id="2.60.40.1090">
    <property type="entry name" value="Fimbrial-type adhesion domain"/>
    <property type="match status" value="1"/>
</dbReference>
<proteinExistence type="inferred from homology"/>
<dbReference type="Pfam" id="PF00419">
    <property type="entry name" value="Fimbrial"/>
    <property type="match status" value="1"/>
</dbReference>
<evidence type="ECO:0000313" key="8">
    <source>
        <dbReference type="Proteomes" id="UP000040578"/>
    </source>
</evidence>
<dbReference type="InterPro" id="IPR050263">
    <property type="entry name" value="Bact_Fimbrial_Adh_Pro"/>
</dbReference>
<protein>
    <submittedName>
        <fullName evidence="7">Fimbrial componenet</fullName>
    </submittedName>
</protein>
<dbReference type="EMBL" id="CPYD01000007">
    <property type="protein sequence ID" value="CNE62226.1"/>
    <property type="molecule type" value="Genomic_DNA"/>
</dbReference>
<dbReference type="InterPro" id="IPR036937">
    <property type="entry name" value="Adhesion_dom_fimbrial_sf"/>
</dbReference>
<evidence type="ECO:0000256" key="5">
    <source>
        <dbReference type="SAM" id="SignalP"/>
    </source>
</evidence>
<keyword evidence="8" id="KW-1185">Reference proteome</keyword>
<reference evidence="7 8" key="1">
    <citation type="submission" date="2015-03" db="EMBL/GenBank/DDBJ databases">
        <authorList>
            <consortium name="Pathogen Informatics"/>
            <person name="Murphy D."/>
        </authorList>
    </citation>
    <scope>NUCLEOTIDE SEQUENCE [LARGE SCALE GENOMIC DNA]</scope>
    <source>
        <strain evidence="8">type strain: CIP110231</strain>
    </source>
</reference>
<evidence type="ECO:0000256" key="3">
    <source>
        <dbReference type="ARBA" id="ARBA00022729"/>
    </source>
</evidence>
<sequence>MMNNRSFLLLRGHSPYPAVLAFLLTMIFTSTAYADGDCRAIWHNPPSTNMSPITVPNNAPIGTLLGSGSYEYSAKLLENEGFHVIGDFVLQPYNRMGETGLTYDGSRVYKTSWDGVGIAFRTDGKPGLLDANGPRETPIYYILSTKVEYFLVKYGEIKSGVMPAFVPYHVDYVCLRASVGRHLGHVNFPSVAINVNGCNLTTPSVLVPMGTVNSYMFKGIGSYAKEIPFTIELNCDVNTKVDLIIGDREYINNALPLSGGSNGERVATGLGIQILRNNMPFPLGTAINVLDTTSIGNVEIPLTARYYQIGEHITPGAANGVASFTMSYR</sequence>
<gene>
    <name evidence="7" type="primary">fimA3_2</name>
    <name evidence="7" type="ORF">ERS137967_02062</name>
</gene>
<feature type="signal peptide" evidence="5">
    <location>
        <begin position="1"/>
        <end position="34"/>
    </location>
</feature>
<dbReference type="Proteomes" id="UP000040578">
    <property type="component" value="Unassembled WGS sequence"/>
</dbReference>
<evidence type="ECO:0000256" key="2">
    <source>
        <dbReference type="ARBA" id="ARBA00006671"/>
    </source>
</evidence>
<feature type="domain" description="Fimbrial-type adhesion" evidence="6">
    <location>
        <begin position="197"/>
        <end position="328"/>
    </location>
</feature>
<feature type="chain" id="PRO_5045904489" evidence="5">
    <location>
        <begin position="35"/>
        <end position="329"/>
    </location>
</feature>
<keyword evidence="3 5" id="KW-0732">Signal</keyword>
<evidence type="ECO:0000313" key="7">
    <source>
        <dbReference type="EMBL" id="CNE62226.1"/>
    </source>
</evidence>
<dbReference type="Gene3D" id="2.60.40.3310">
    <property type="match status" value="1"/>
</dbReference>
<keyword evidence="4" id="KW-0281">Fimbrium</keyword>